<dbReference type="Gene3D" id="1.10.472.10">
    <property type="entry name" value="Cyclin-like"/>
    <property type="match status" value="2"/>
</dbReference>
<protein>
    <submittedName>
        <fullName evidence="3">Cyclin N-terminal domain-containing protein</fullName>
    </submittedName>
</protein>
<organism evidence="3">
    <name type="scientific">Wuchereria bancrofti</name>
    <dbReference type="NCBI Taxonomy" id="6293"/>
    <lineage>
        <taxon>Eukaryota</taxon>
        <taxon>Metazoa</taxon>
        <taxon>Ecdysozoa</taxon>
        <taxon>Nematoda</taxon>
        <taxon>Chromadorea</taxon>
        <taxon>Rhabditida</taxon>
        <taxon>Spirurina</taxon>
        <taxon>Spiruromorpha</taxon>
        <taxon>Filarioidea</taxon>
        <taxon>Onchocercidae</taxon>
        <taxon>Wuchereria</taxon>
    </lineage>
</organism>
<evidence type="ECO:0000259" key="2">
    <source>
        <dbReference type="Pfam" id="PF00134"/>
    </source>
</evidence>
<dbReference type="WBParaSite" id="maker-PairedContig_306-snap-gene-0.14-mRNA-1">
    <property type="protein sequence ID" value="maker-PairedContig_306-snap-gene-0.14-mRNA-1"/>
    <property type="gene ID" value="maker-PairedContig_306-snap-gene-0.14"/>
</dbReference>
<dbReference type="STRING" id="6293.A0A1I8EN44"/>
<evidence type="ECO:0000256" key="1">
    <source>
        <dbReference type="SAM" id="MobiDB-lite"/>
    </source>
</evidence>
<accession>A0A1I8EN44</accession>
<feature type="domain" description="Cyclin N-terminal" evidence="2">
    <location>
        <begin position="110"/>
        <end position="221"/>
    </location>
</feature>
<evidence type="ECO:0000313" key="3">
    <source>
        <dbReference type="WBParaSite" id="maker-PairedContig_306-snap-gene-0.14-mRNA-1"/>
    </source>
</evidence>
<reference evidence="3" key="1">
    <citation type="submission" date="2016-11" db="UniProtKB">
        <authorList>
            <consortium name="WormBaseParasite"/>
        </authorList>
    </citation>
    <scope>IDENTIFICATION</scope>
    <source>
        <strain evidence="3">pt0022</strain>
    </source>
</reference>
<proteinExistence type="predicted"/>
<name>A0A1I8EN44_WUCBA</name>
<dbReference type="InterPro" id="IPR006671">
    <property type="entry name" value="Cyclin_N"/>
</dbReference>
<dbReference type="SUPFAM" id="SSF47954">
    <property type="entry name" value="Cyclin-like"/>
    <property type="match status" value="2"/>
</dbReference>
<dbReference type="AlphaFoldDB" id="A0A1I8EN44"/>
<dbReference type="InterPro" id="IPR036915">
    <property type="entry name" value="Cyclin-like_sf"/>
</dbReference>
<feature type="region of interest" description="Disordered" evidence="1">
    <location>
        <begin position="1"/>
        <end position="31"/>
    </location>
</feature>
<sequence length="748" mass="86110">MVLEAMHGTDKKRRSLLNKTAESSEPPVKYRRITEENCRSAKIIESERRLSDNAKLPPESSANASDVEIYNDPSNFLSCGCLGSPRQVWHILCNSRDRLDERRVGRCKIKEVKGIHFRITALLLMMQLCEHMEYRRETYHRAIDIFDRVMTVFDFANMDRGDIIFTGIFVVFIASKLEERQKNHWKTIADYVRQVSPRGRLETENMFELEMKIITSVSWSLRTITALEWAKIYTHMTRVYTIYKRICNLTLAHQSTPTKKRTRITLGVSDDEEVDFFTWAELDDLVIGEPSSPGDWNNRIAIAQVLDLCTADLYSFNFTYRQLGAAACISVLGLNYEIAARITGLEMEDLRPALDFVNSYRRIYMEYVHKEGVSLAVVQNDDPLHGLEESDEDEEIEVVENRDDKPSVPESIQNVENVQPKMLKTKIIFPTPKSYSKCKPDHETLKTSGFINEMSENIGKVSEEQGPSNASPKFTKKSRIFVSDTEVSLLEININSPSFRNISIEANIPEQQRLRILSSKSENKKEISRPINFIFMKKKQLPTALSPVVANIFQHPPPETQALPLQVPVSHATSATNRAANAKIIDKRCKKIIEMECECGCGKRDVIDDKLELERMISLFSHQKGEGKAVAKLFISKRNQWGETEISREIAIPHPIEVLEKQMGKFYTQSFPLEAQITSAVLEFASSSYNYRNIFPSFPVLSFQHRVIRRLQRFWLACENSQPCKRRHSHSAWQNRRINANVQRRKSR</sequence>
<dbReference type="Pfam" id="PF00134">
    <property type="entry name" value="Cyclin_N"/>
    <property type="match status" value="1"/>
</dbReference>